<dbReference type="Proteomes" id="UP001107961">
    <property type="component" value="Unassembled WGS sequence"/>
</dbReference>
<dbReference type="InterPro" id="IPR017463">
    <property type="entry name" value="Sulphur_relay_TusD/DsrE"/>
</dbReference>
<dbReference type="AlphaFoldDB" id="A0A9Q3W9Y1"/>
<dbReference type="Gene3D" id="3.40.1260.10">
    <property type="entry name" value="DsrEFH-like"/>
    <property type="match status" value="1"/>
</dbReference>
<proteinExistence type="inferred from homology"/>
<comment type="caution">
    <text evidence="5">The sequence shown here is derived from an EMBL/GenBank/DDBJ whole genome shotgun (WGS) entry which is preliminary data.</text>
</comment>
<dbReference type="GeneID" id="94686671"/>
<dbReference type="PANTHER" id="PTHR34874:SF3">
    <property type="entry name" value="SULFURTRANSFERASE TUSD"/>
    <property type="match status" value="1"/>
</dbReference>
<reference evidence="5" key="1">
    <citation type="submission" date="2022-01" db="EMBL/GenBank/DDBJ databases">
        <authorList>
            <person name="Karlyshev A.V."/>
            <person name="Jaspars M."/>
        </authorList>
    </citation>
    <scope>NUCLEOTIDE SEQUENCE</scope>
    <source>
        <strain evidence="5">AGSA3-2</strain>
    </source>
</reference>
<comment type="subcellular location">
    <subcellularLocation>
        <location evidence="1">Cytoplasm</location>
    </subcellularLocation>
</comment>
<keyword evidence="6" id="KW-1185">Reference proteome</keyword>
<keyword evidence="4 5" id="KW-0808">Transferase</keyword>
<dbReference type="EC" id="2.8.1.-" evidence="5"/>
<evidence type="ECO:0000313" key="5">
    <source>
        <dbReference type="EMBL" id="MCE7511237.1"/>
    </source>
</evidence>
<organism evidence="5 6">
    <name type="scientific">Alloalcanivorax xenomutans</name>
    <dbReference type="NCBI Taxonomy" id="1094342"/>
    <lineage>
        <taxon>Bacteria</taxon>
        <taxon>Pseudomonadati</taxon>
        <taxon>Pseudomonadota</taxon>
        <taxon>Gammaproteobacteria</taxon>
        <taxon>Oceanospirillales</taxon>
        <taxon>Alcanivoracaceae</taxon>
        <taxon>Alloalcanivorax</taxon>
    </lineage>
</organism>
<dbReference type="GO" id="GO:0016783">
    <property type="term" value="F:sulfurtransferase activity"/>
    <property type="evidence" value="ECO:0007669"/>
    <property type="project" value="InterPro"/>
</dbReference>
<protein>
    <submittedName>
        <fullName evidence="5">Sulfurtransferase complex subunit TusD</fullName>
        <ecNumber evidence="5">2.8.1.-</ecNumber>
    </submittedName>
</protein>
<dbReference type="SUPFAM" id="SSF75169">
    <property type="entry name" value="DsrEFH-like"/>
    <property type="match status" value="1"/>
</dbReference>
<dbReference type="EMBL" id="JAJVKT010000047">
    <property type="protein sequence ID" value="MCE7511237.1"/>
    <property type="molecule type" value="Genomic_DNA"/>
</dbReference>
<evidence type="ECO:0000256" key="1">
    <source>
        <dbReference type="ARBA" id="ARBA00004496"/>
    </source>
</evidence>
<dbReference type="Pfam" id="PF02635">
    <property type="entry name" value="DsrE"/>
    <property type="match status" value="1"/>
</dbReference>
<dbReference type="RefSeq" id="WP_022996410.1">
    <property type="nucleotide sequence ID" value="NZ_CBDDTQ010000005.1"/>
</dbReference>
<dbReference type="GO" id="GO:0002143">
    <property type="term" value="P:tRNA wobble position uridine thiolation"/>
    <property type="evidence" value="ECO:0007669"/>
    <property type="project" value="TreeGrafter"/>
</dbReference>
<dbReference type="KEGG" id="axe:P40_09520"/>
<evidence type="ECO:0000313" key="6">
    <source>
        <dbReference type="Proteomes" id="UP001107961"/>
    </source>
</evidence>
<name>A0A9Q3W9Y1_9GAMM</name>
<dbReference type="GO" id="GO:0097163">
    <property type="term" value="F:sulfur carrier activity"/>
    <property type="evidence" value="ECO:0007669"/>
    <property type="project" value="TreeGrafter"/>
</dbReference>
<gene>
    <name evidence="5" type="primary">tusD</name>
    <name evidence="5" type="ORF">LZG35_21595</name>
</gene>
<accession>A0A9Q3W9Y1</accession>
<dbReference type="NCBIfam" id="TIGR03012">
    <property type="entry name" value="sulf_tusD_dsrE"/>
    <property type="match status" value="1"/>
</dbReference>
<sequence length="128" mass="13797">MQFSILVTAGPETAAAVTALHTTEALLRSPYSLFRVFFYGDGVHLANRLIHPGRDGEAVASRWQSLVKDNALPARVCVGAALRRGVTDDTEGQRAGLKGNNLAEGFQLVGLGEWVEAARHSDRVLHFG</sequence>
<dbReference type="PANTHER" id="PTHR34874">
    <property type="entry name" value="PROTEIN YCHN"/>
    <property type="match status" value="1"/>
</dbReference>
<evidence type="ECO:0000256" key="3">
    <source>
        <dbReference type="ARBA" id="ARBA00022490"/>
    </source>
</evidence>
<dbReference type="NCBIfam" id="NF001237">
    <property type="entry name" value="PRK00207.1"/>
    <property type="match status" value="1"/>
</dbReference>
<evidence type="ECO:0000256" key="2">
    <source>
        <dbReference type="ARBA" id="ARBA00007067"/>
    </source>
</evidence>
<dbReference type="InterPro" id="IPR003787">
    <property type="entry name" value="Sulphur_relay_DsrE/F-like"/>
</dbReference>
<comment type="similarity">
    <text evidence="2">Belongs to the DsrE/TusD family.</text>
</comment>
<evidence type="ECO:0000256" key="4">
    <source>
        <dbReference type="ARBA" id="ARBA00022679"/>
    </source>
</evidence>
<dbReference type="InterPro" id="IPR027396">
    <property type="entry name" value="DsrEFH-like"/>
</dbReference>
<dbReference type="GO" id="GO:1990228">
    <property type="term" value="C:sulfurtransferase complex"/>
    <property type="evidence" value="ECO:0007669"/>
    <property type="project" value="TreeGrafter"/>
</dbReference>
<keyword evidence="3" id="KW-0963">Cytoplasm</keyword>